<evidence type="ECO:0000256" key="1">
    <source>
        <dbReference type="ARBA" id="ARBA00006611"/>
    </source>
</evidence>
<proteinExistence type="inferred from homology"/>
<dbReference type="Proteomes" id="UP001574673">
    <property type="component" value="Unassembled WGS sequence"/>
</dbReference>
<dbReference type="PANTHER" id="PTHR30258">
    <property type="entry name" value="TYPE II SECRETION SYSTEM PROTEIN GSPE-RELATED"/>
    <property type="match status" value="1"/>
</dbReference>
<gene>
    <name evidence="5" type="ORF">ABCS64_00210</name>
</gene>
<dbReference type="PANTHER" id="PTHR30258:SF2">
    <property type="entry name" value="COMG OPERON PROTEIN 1"/>
    <property type="match status" value="1"/>
</dbReference>
<evidence type="ECO:0000259" key="4">
    <source>
        <dbReference type="PROSITE" id="PS00662"/>
    </source>
</evidence>
<name>A0ABV4UAD7_9RHOO</name>
<dbReference type="Pfam" id="PF00437">
    <property type="entry name" value="T2SSE"/>
    <property type="match status" value="1"/>
</dbReference>
<organism evidence="5 6">
    <name type="scientific">Dentiradicibacter hellwigii</name>
    <dbReference type="NCBI Taxonomy" id="3149053"/>
    <lineage>
        <taxon>Bacteria</taxon>
        <taxon>Pseudomonadati</taxon>
        <taxon>Pseudomonadota</taxon>
        <taxon>Betaproteobacteria</taxon>
        <taxon>Rhodocyclales</taxon>
        <taxon>Rhodocyclaceae</taxon>
        <taxon>Dentiradicibacter</taxon>
    </lineage>
</organism>
<dbReference type="InterPro" id="IPR027417">
    <property type="entry name" value="P-loop_NTPase"/>
</dbReference>
<comment type="caution">
    <text evidence="5">The sequence shown here is derived from an EMBL/GenBank/DDBJ whole genome shotgun (WGS) entry which is preliminary data.</text>
</comment>
<evidence type="ECO:0000256" key="2">
    <source>
        <dbReference type="ARBA" id="ARBA00022741"/>
    </source>
</evidence>
<dbReference type="CDD" id="cd01129">
    <property type="entry name" value="PulE-GspE-like"/>
    <property type="match status" value="1"/>
</dbReference>
<accession>A0ABV4UAD7</accession>
<keyword evidence="3" id="KW-0067">ATP-binding</keyword>
<keyword evidence="6" id="KW-1185">Reference proteome</keyword>
<dbReference type="InterPro" id="IPR001482">
    <property type="entry name" value="T2SS/T4SS_dom"/>
</dbReference>
<comment type="similarity">
    <text evidence="1">Belongs to the GSP E family.</text>
</comment>
<sequence length="615" mass="66706">MQMREAEGGKRIQRAAILPQVPVPVGAALGVDTDQRLLGELLLEKGAIEPQGLEMALARQAAMPGERLGAILVRLGLISEQTLLAALSAQLGVTVLDDADITARMASIIQFHAEHSITPALSAKFNFFAFRESPETERQGMPDVPDAEISADGAGAAKAKPVAIVARDVLDSGLLEYVQQTLCPGQPYTMYLAAARDIERVHAQINKPRQGGDLHEDLRKLAEDAPVVELVNGVMARATDTRASDVHIEPEEVGFFIRYRIDGRLQSIEQYPRERFDAVVSRIKLISGLDISERRLPQDGRFSIRSSGVDTDVRVSVIPGVLGESLVLRLLPNTQNTRFDLETLGIEADHLALYRQWMAQPDGIVLVTGPTGSGKSTTLYATLVACDTRHERVLTVEDPVEYHIPGVTQFQVHPDIGFTFPAALRSILRHDPDTIMIGEIRDVETARIAVQASLTGHRVFSTLHTNDTATAFLRLSDMGVESFLVGATVRGVVAQRLVRRLCEHCARPLANRDAIPRHVRDAFAKLGVALDAANLREPVGCASCAHTGYRGRIAIYELLPSTDRLRSALAQPSPSLGSLMAAVGDEFRTLKEDGLLKAARGVTSIEEALGVTGGL</sequence>
<dbReference type="SUPFAM" id="SSF52540">
    <property type="entry name" value="P-loop containing nucleoside triphosphate hydrolases"/>
    <property type="match status" value="1"/>
</dbReference>
<evidence type="ECO:0000313" key="6">
    <source>
        <dbReference type="Proteomes" id="UP001574673"/>
    </source>
</evidence>
<dbReference type="SUPFAM" id="SSF160246">
    <property type="entry name" value="EspE N-terminal domain-like"/>
    <property type="match status" value="1"/>
</dbReference>
<dbReference type="Gene3D" id="1.10.40.70">
    <property type="match status" value="1"/>
</dbReference>
<evidence type="ECO:0000313" key="5">
    <source>
        <dbReference type="EMBL" id="MFA9948762.1"/>
    </source>
</evidence>
<keyword evidence="2" id="KW-0547">Nucleotide-binding</keyword>
<dbReference type="PROSITE" id="PS00662">
    <property type="entry name" value="T2SP_E"/>
    <property type="match status" value="1"/>
</dbReference>
<feature type="domain" description="Bacterial type II secretion system protein E" evidence="4">
    <location>
        <begin position="428"/>
        <end position="442"/>
    </location>
</feature>
<dbReference type="RefSeq" id="WP_418889936.1">
    <property type="nucleotide sequence ID" value="NZ_JBEUWX010000001.1"/>
</dbReference>
<dbReference type="EMBL" id="JBEUWX010000001">
    <property type="protein sequence ID" value="MFA9948762.1"/>
    <property type="molecule type" value="Genomic_DNA"/>
</dbReference>
<dbReference type="Gene3D" id="3.40.50.300">
    <property type="entry name" value="P-loop containing nucleotide triphosphate hydrolases"/>
    <property type="match status" value="1"/>
</dbReference>
<reference evidence="6" key="1">
    <citation type="submission" date="2024-06" db="EMBL/GenBank/DDBJ databases">
        <title>Radixoralia hellwigii gen. nov., sp nov., isolated from a root canal in the human oral cavity.</title>
        <authorList>
            <person name="Bartsch S."/>
            <person name="Wittmer A."/>
            <person name="Schulz A.-K."/>
            <person name="Neumann-Schaal M."/>
            <person name="Wolf J."/>
            <person name="Gronow S."/>
            <person name="Tennert C."/>
            <person name="Haecker G."/>
            <person name="Cieplik F."/>
            <person name="Al-Ahmad A."/>
        </authorList>
    </citation>
    <scope>NUCLEOTIDE SEQUENCE [LARGE SCALE GENOMIC DNA]</scope>
    <source>
        <strain evidence="6">Wk13</strain>
    </source>
</reference>
<evidence type="ECO:0000256" key="3">
    <source>
        <dbReference type="ARBA" id="ARBA00022840"/>
    </source>
</evidence>
<dbReference type="InterPro" id="IPR037257">
    <property type="entry name" value="T2SS_E_N_sf"/>
</dbReference>
<dbReference type="Gene3D" id="3.30.450.90">
    <property type="match status" value="1"/>
</dbReference>
<protein>
    <submittedName>
        <fullName evidence="5">ATPase, T2SS/T4P/T4SS family</fullName>
    </submittedName>
</protein>